<dbReference type="Pfam" id="PF13561">
    <property type="entry name" value="adh_short_C2"/>
    <property type="match status" value="1"/>
</dbReference>
<evidence type="ECO:0000256" key="2">
    <source>
        <dbReference type="ARBA" id="ARBA00023002"/>
    </source>
</evidence>
<accession>G8U046</accession>
<evidence type="ECO:0000313" key="4">
    <source>
        <dbReference type="Proteomes" id="UP000005439"/>
    </source>
</evidence>
<name>G8U046_SULAD</name>
<dbReference type="PATRIC" id="fig|679936.5.peg.1867"/>
<dbReference type="GO" id="GO:0009062">
    <property type="term" value="P:fatty acid catabolic process"/>
    <property type="evidence" value="ECO:0007669"/>
    <property type="project" value="InterPro"/>
</dbReference>
<dbReference type="SUPFAM" id="SSF51735">
    <property type="entry name" value="NAD(P)-binding Rossmann-fold domains"/>
    <property type="match status" value="1"/>
</dbReference>
<dbReference type="Gene3D" id="3.40.50.720">
    <property type="entry name" value="NAD(P)-binding Rossmann-like Domain"/>
    <property type="match status" value="1"/>
</dbReference>
<sequence length="285" mass="30744">MFVADLLKDKVVLITGGGTGLGKLMGQRFGQLGARLAIIGRRENVLHETAEEFAQAGIAVFPFATDIRNPDTLHQAFDAIYAHYGQLDVLVNNAAGNFISPTENLSPRAVDAILNIVLHGSFYASLEAGKRWIAAGHRGTILNIVTTYAWTGSGYVVPSAAAKAGVLAMTRSLAVEWAHYGIRSVAIAPGPFPTEGAWSRLMPTDELAQSVTDRVPLGRVGRYEELTNLAAYLISDQAEYINGEVVTIDGGEWLQGAGMFNHLTRLTPDQWESIRAQMPGKKPTP</sequence>
<dbReference type="HOGENOM" id="CLU_010194_1_2_9"/>
<dbReference type="PANTHER" id="PTHR43296:SF2">
    <property type="entry name" value="PEROXISOMAL 2,4-DIENOYL-COA REDUCTASE [(3E)-ENOYL-COA-PRODUCING]"/>
    <property type="match status" value="1"/>
</dbReference>
<reference evidence="3 4" key="2">
    <citation type="journal article" date="2012" name="Stand. Genomic Sci.">
        <title>Complete genome sequence of the moderately thermophilic mineral-sulfide-oxidizing firmicute Sulfobacillus acidophilus type strain (NAL(T)).</title>
        <authorList>
            <person name="Anderson I."/>
            <person name="Chertkov O."/>
            <person name="Chen A."/>
            <person name="Saunders E."/>
            <person name="Lapidus A."/>
            <person name="Nolan M."/>
            <person name="Lucas S."/>
            <person name="Hammon N."/>
            <person name="Deshpande S."/>
            <person name="Cheng J.F."/>
            <person name="Han C."/>
            <person name="Tapia R."/>
            <person name="Goodwin L.A."/>
            <person name="Pitluck S."/>
            <person name="Liolios K."/>
            <person name="Pagani I."/>
            <person name="Ivanova N."/>
            <person name="Mikhailova N."/>
            <person name="Pati A."/>
            <person name="Palaniappan K."/>
            <person name="Land M."/>
            <person name="Pan C."/>
            <person name="Rohde M."/>
            <person name="Pukall R."/>
            <person name="Goker M."/>
            <person name="Detter J.C."/>
            <person name="Woyke T."/>
            <person name="Bristow J."/>
            <person name="Eisen J.A."/>
            <person name="Markowitz V."/>
            <person name="Hugenholtz P."/>
            <person name="Kyrpides N.C."/>
            <person name="Klenk H.P."/>
            <person name="Mavromatis K."/>
        </authorList>
    </citation>
    <scope>NUCLEOTIDE SEQUENCE [LARGE SCALE GENOMIC DNA]</scope>
    <source>
        <strain evidence="4">ATCC 700253 / DSM 10332 / NAL</strain>
    </source>
</reference>
<dbReference type="KEGG" id="sap:Sulac_1802"/>
<dbReference type="InterPro" id="IPR002347">
    <property type="entry name" value="SDR_fam"/>
</dbReference>
<keyword evidence="4" id="KW-1185">Reference proteome</keyword>
<dbReference type="CDD" id="cd05369">
    <property type="entry name" value="TER_DECR_SDR_a"/>
    <property type="match status" value="1"/>
</dbReference>
<evidence type="ECO:0000256" key="1">
    <source>
        <dbReference type="ARBA" id="ARBA00022857"/>
    </source>
</evidence>
<organism evidence="3 4">
    <name type="scientific">Sulfobacillus acidophilus (strain ATCC 700253 / DSM 10332 / NAL)</name>
    <dbReference type="NCBI Taxonomy" id="679936"/>
    <lineage>
        <taxon>Bacteria</taxon>
        <taxon>Bacillati</taxon>
        <taxon>Bacillota</taxon>
        <taxon>Clostridia</taxon>
        <taxon>Eubacteriales</taxon>
        <taxon>Clostridiales Family XVII. Incertae Sedis</taxon>
        <taxon>Sulfobacillus</taxon>
    </lineage>
</organism>
<dbReference type="STRING" id="679936.Sulac_1802"/>
<dbReference type="EMBL" id="CP003179">
    <property type="protein sequence ID" value="AEW05295.1"/>
    <property type="molecule type" value="Genomic_DNA"/>
</dbReference>
<dbReference type="PRINTS" id="PR00081">
    <property type="entry name" value="GDHRDH"/>
</dbReference>
<evidence type="ECO:0000313" key="3">
    <source>
        <dbReference type="EMBL" id="AEW05295.1"/>
    </source>
</evidence>
<dbReference type="InterPro" id="IPR045017">
    <property type="entry name" value="DECR2-like"/>
</dbReference>
<reference evidence="4" key="1">
    <citation type="submission" date="2011-12" db="EMBL/GenBank/DDBJ databases">
        <title>The complete genome of chromosome of Sulfobacillus acidophilus DSM 10332.</title>
        <authorList>
            <person name="Lucas S."/>
            <person name="Han J."/>
            <person name="Lapidus A."/>
            <person name="Bruce D."/>
            <person name="Goodwin L."/>
            <person name="Pitluck S."/>
            <person name="Peters L."/>
            <person name="Kyrpides N."/>
            <person name="Mavromatis K."/>
            <person name="Ivanova N."/>
            <person name="Mikhailova N."/>
            <person name="Chertkov O."/>
            <person name="Saunders E."/>
            <person name="Detter J.C."/>
            <person name="Tapia R."/>
            <person name="Han C."/>
            <person name="Land M."/>
            <person name="Hauser L."/>
            <person name="Markowitz V."/>
            <person name="Cheng J.-F."/>
            <person name="Hugenholtz P."/>
            <person name="Woyke T."/>
            <person name="Wu D."/>
            <person name="Pukall R."/>
            <person name="Gehrich-Schroeter G."/>
            <person name="Schneider S."/>
            <person name="Klenk H.-P."/>
            <person name="Eisen J.A."/>
        </authorList>
    </citation>
    <scope>NUCLEOTIDE SEQUENCE [LARGE SCALE GENOMIC DNA]</scope>
    <source>
        <strain evidence="4">ATCC 700253 / DSM 10332 / NAL</strain>
    </source>
</reference>
<dbReference type="PANTHER" id="PTHR43296">
    <property type="entry name" value="PEROXISOMAL 2,4-DIENOYL-COA REDUCTASE"/>
    <property type="match status" value="1"/>
</dbReference>
<dbReference type="Proteomes" id="UP000005439">
    <property type="component" value="Chromosome"/>
</dbReference>
<dbReference type="AlphaFoldDB" id="G8U046"/>
<dbReference type="GO" id="GO:0008670">
    <property type="term" value="F:2,4-dienoyl-CoA reductase (NADPH) activity"/>
    <property type="evidence" value="ECO:0007669"/>
    <property type="project" value="UniProtKB-EC"/>
</dbReference>
<protein>
    <submittedName>
        <fullName evidence="3">2,4-dienoyl-CoA reductase (NADPH)</fullName>
        <ecNumber evidence="3">1.3.1.34</ecNumber>
    </submittedName>
</protein>
<dbReference type="InterPro" id="IPR036291">
    <property type="entry name" value="NAD(P)-bd_dom_sf"/>
</dbReference>
<keyword evidence="1" id="KW-0521">NADP</keyword>
<dbReference type="EC" id="1.3.1.34" evidence="3"/>
<keyword evidence="2 3" id="KW-0560">Oxidoreductase</keyword>
<gene>
    <name evidence="3" type="ordered locus">Sulac_1802</name>
</gene>
<proteinExistence type="predicted"/>
<dbReference type="PRINTS" id="PR00080">
    <property type="entry name" value="SDRFAMILY"/>
</dbReference>